<dbReference type="EMBL" id="AEEC02000001">
    <property type="protein sequence ID" value="EOA06714.1"/>
    <property type="molecule type" value="Genomic_DNA"/>
</dbReference>
<dbReference type="Gene3D" id="1.10.260.40">
    <property type="entry name" value="lambda repressor-like DNA-binding domains"/>
    <property type="match status" value="1"/>
</dbReference>
<dbReference type="InterPro" id="IPR022452">
    <property type="entry name" value="MqsA"/>
</dbReference>
<evidence type="ECO:0000313" key="2">
    <source>
        <dbReference type="Proteomes" id="UP000006772"/>
    </source>
</evidence>
<dbReference type="InterPro" id="IPR010982">
    <property type="entry name" value="Lambda_DNA-bd_dom_sf"/>
</dbReference>
<dbReference type="InterPro" id="IPR022453">
    <property type="entry name" value="Znf_MqsA-type"/>
</dbReference>
<name>A0AAI9N5S6_9BURK</name>
<dbReference type="Proteomes" id="UP000006772">
    <property type="component" value="Unassembled WGS sequence"/>
</dbReference>
<reference evidence="1 2" key="1">
    <citation type="journal article" date="2013" name="Front. Microbiol.">
        <title>The genome of the endophytic bacterium H. frisingense GSF30(T) identifies diverse strategies in the Herbaspirillum genus to interact with plants.</title>
        <authorList>
            <person name="Straub D."/>
            <person name="Rothballer M."/>
            <person name="Hartmann A."/>
            <person name="Ludewig U."/>
        </authorList>
    </citation>
    <scope>NUCLEOTIDE SEQUENCE [LARGE SCALE GENOMIC DNA]</scope>
    <source>
        <strain evidence="1 2">GSF30</strain>
    </source>
</reference>
<proteinExistence type="predicted"/>
<organism evidence="1 2">
    <name type="scientific">Herbaspirillum frisingense GSF30</name>
    <dbReference type="NCBI Taxonomy" id="864073"/>
    <lineage>
        <taxon>Bacteria</taxon>
        <taxon>Pseudomonadati</taxon>
        <taxon>Pseudomonadota</taxon>
        <taxon>Betaproteobacteria</taxon>
        <taxon>Burkholderiales</taxon>
        <taxon>Oxalobacteraceae</taxon>
        <taxon>Herbaspirillum</taxon>
    </lineage>
</organism>
<dbReference type="CDD" id="cd12870">
    <property type="entry name" value="MqsA"/>
    <property type="match status" value="1"/>
</dbReference>
<dbReference type="AlphaFoldDB" id="A0AAI9N5S6"/>
<sequence length="160" mass="17533">MNCPSCGGAEMVRATRDLPYTYKGETTLIGGVTGDYCPLCGECLPLPAEEERVSSEALAFNKEVNAGLIDPAEITEARELLQLGQREASLLFGGGINAFNRYEAGKIKPPRALVLLLRLLRKHPDLLAEVRAGTNDVARPPHILEIREPRVARLTQGRRK</sequence>
<dbReference type="RefSeq" id="WP_006461189.1">
    <property type="nucleotide sequence ID" value="NZ_AEEC02000001.1"/>
</dbReference>
<dbReference type="GO" id="GO:0003677">
    <property type="term" value="F:DNA binding"/>
    <property type="evidence" value="ECO:0007669"/>
    <property type="project" value="InterPro"/>
</dbReference>
<dbReference type="Pfam" id="PF15731">
    <property type="entry name" value="MqsA_antitoxin"/>
    <property type="match status" value="1"/>
</dbReference>
<dbReference type="NCBIfam" id="TIGR03831">
    <property type="entry name" value="YgiT_finger"/>
    <property type="match status" value="1"/>
</dbReference>
<dbReference type="InterPro" id="IPR032758">
    <property type="entry name" value="MqsA/HigA-2"/>
</dbReference>
<protein>
    <submittedName>
        <fullName evidence="1">Transcription regulator protein</fullName>
    </submittedName>
</protein>
<evidence type="ECO:0000313" key="1">
    <source>
        <dbReference type="EMBL" id="EOA06714.1"/>
    </source>
</evidence>
<gene>
    <name evidence="1" type="ORF">HFRIS_000335</name>
</gene>
<accession>A0AAI9N5S6</accession>
<dbReference type="Gene3D" id="3.10.20.860">
    <property type="match status" value="1"/>
</dbReference>
<comment type="caution">
    <text evidence="1">The sequence shown here is derived from an EMBL/GenBank/DDBJ whole genome shotgun (WGS) entry which is preliminary data.</text>
</comment>
<dbReference type="NCBIfam" id="TIGR03830">
    <property type="entry name" value="CxxCG_CxxCG_HTH"/>
    <property type="match status" value="1"/>
</dbReference>